<dbReference type="Proteomes" id="UP000823615">
    <property type="component" value="Unassembled WGS sequence"/>
</dbReference>
<keyword evidence="1" id="KW-1133">Transmembrane helix</keyword>
<feature type="transmembrane region" description="Helical" evidence="1">
    <location>
        <begin position="113"/>
        <end position="139"/>
    </location>
</feature>
<dbReference type="AlphaFoldDB" id="A0A9D9H6P2"/>
<reference evidence="2" key="2">
    <citation type="journal article" date="2021" name="PeerJ">
        <title>Extensive microbial diversity within the chicken gut microbiome revealed by metagenomics and culture.</title>
        <authorList>
            <person name="Gilroy R."/>
            <person name="Ravi A."/>
            <person name="Getino M."/>
            <person name="Pursley I."/>
            <person name="Horton D.L."/>
            <person name="Alikhan N.F."/>
            <person name="Baker D."/>
            <person name="Gharbi K."/>
            <person name="Hall N."/>
            <person name="Watson M."/>
            <person name="Adriaenssens E.M."/>
            <person name="Foster-Nyarko E."/>
            <person name="Jarju S."/>
            <person name="Secka A."/>
            <person name="Antonio M."/>
            <person name="Oren A."/>
            <person name="Chaudhuri R.R."/>
            <person name="La Ragione R."/>
            <person name="Hildebrand F."/>
            <person name="Pallen M.J."/>
        </authorList>
    </citation>
    <scope>NUCLEOTIDE SEQUENCE</scope>
    <source>
        <strain evidence="2">7293</strain>
    </source>
</reference>
<name>A0A9D9H6P2_9SPIO</name>
<reference evidence="2" key="1">
    <citation type="submission" date="2020-10" db="EMBL/GenBank/DDBJ databases">
        <authorList>
            <person name="Gilroy R."/>
        </authorList>
    </citation>
    <scope>NUCLEOTIDE SEQUENCE</scope>
    <source>
        <strain evidence="2">7293</strain>
    </source>
</reference>
<keyword evidence="1" id="KW-0472">Membrane</keyword>
<protein>
    <submittedName>
        <fullName evidence="2">Uncharacterized protein</fullName>
    </submittedName>
</protein>
<feature type="transmembrane region" description="Helical" evidence="1">
    <location>
        <begin position="49"/>
        <end position="67"/>
    </location>
</feature>
<keyword evidence="1" id="KW-0812">Transmembrane</keyword>
<sequence>MEWRKNGENNCRADLFHVSGFIMLFLVFVMASIVYVTSKQQVTEGHGEIVMITIAAYTFTKLGFAVARTIKDKKDSKSVSRIIREISYAELAASMLSLQRSMIISFGNENHDWAYMMNIISGSAACLFIAAIGISMISYRRNEDEIENRKRK</sequence>
<accession>A0A9D9H6P2</accession>
<feature type="transmembrane region" description="Helical" evidence="1">
    <location>
        <begin position="15"/>
        <end position="37"/>
    </location>
</feature>
<comment type="caution">
    <text evidence="2">The sequence shown here is derived from an EMBL/GenBank/DDBJ whole genome shotgun (WGS) entry which is preliminary data.</text>
</comment>
<evidence type="ECO:0000313" key="2">
    <source>
        <dbReference type="EMBL" id="MBO8437152.1"/>
    </source>
</evidence>
<proteinExistence type="predicted"/>
<organism evidence="2 3">
    <name type="scientific">Candidatus Ornithospirochaeta stercoripullorum</name>
    <dbReference type="NCBI Taxonomy" id="2840899"/>
    <lineage>
        <taxon>Bacteria</taxon>
        <taxon>Pseudomonadati</taxon>
        <taxon>Spirochaetota</taxon>
        <taxon>Spirochaetia</taxon>
        <taxon>Spirochaetales</taxon>
        <taxon>Spirochaetaceae</taxon>
        <taxon>Spirochaetaceae incertae sedis</taxon>
        <taxon>Candidatus Ornithospirochaeta</taxon>
    </lineage>
</organism>
<gene>
    <name evidence="2" type="ORF">IAA97_09270</name>
</gene>
<evidence type="ECO:0000256" key="1">
    <source>
        <dbReference type="SAM" id="Phobius"/>
    </source>
</evidence>
<dbReference type="EMBL" id="JADIMT010000104">
    <property type="protein sequence ID" value="MBO8437152.1"/>
    <property type="molecule type" value="Genomic_DNA"/>
</dbReference>
<evidence type="ECO:0000313" key="3">
    <source>
        <dbReference type="Proteomes" id="UP000823615"/>
    </source>
</evidence>